<evidence type="ECO:0000313" key="6">
    <source>
        <dbReference type="EMBL" id="CAE6496709.1"/>
    </source>
</evidence>
<evidence type="ECO:0000256" key="1">
    <source>
        <dbReference type="ARBA" id="ARBA00004173"/>
    </source>
</evidence>
<evidence type="ECO:0000259" key="5">
    <source>
        <dbReference type="PROSITE" id="PS50305"/>
    </source>
</evidence>
<dbReference type="GO" id="GO:0017136">
    <property type="term" value="F:histone deacetylase activity, NAD-dependent"/>
    <property type="evidence" value="ECO:0007669"/>
    <property type="project" value="TreeGrafter"/>
</dbReference>
<evidence type="ECO:0000313" key="7">
    <source>
        <dbReference type="Proteomes" id="UP000663843"/>
    </source>
</evidence>
<keyword evidence="2" id="KW-0520">NAD</keyword>
<dbReference type="GO" id="GO:0005739">
    <property type="term" value="C:mitochondrion"/>
    <property type="evidence" value="ECO:0007669"/>
    <property type="project" value="UniProtKB-SubCell"/>
</dbReference>
<comment type="subcellular location">
    <subcellularLocation>
        <location evidence="1">Mitochondrion</location>
    </subcellularLocation>
</comment>
<dbReference type="InterPro" id="IPR026590">
    <property type="entry name" value="Ssirtuin_cat_dom"/>
</dbReference>
<feature type="binding site" evidence="4">
    <location>
        <position position="202"/>
    </location>
    <ligand>
        <name>Zn(2+)</name>
        <dbReference type="ChEBI" id="CHEBI:29105"/>
    </ligand>
</feature>
<comment type="caution">
    <text evidence="6">The sequence shown here is derived from an EMBL/GenBank/DDBJ whole genome shotgun (WGS) entry which is preliminary data.</text>
</comment>
<dbReference type="PANTHER" id="PTHR11085">
    <property type="entry name" value="NAD-DEPENDENT PROTEIN DEACYLASE SIRTUIN-5, MITOCHONDRIAL-RELATED"/>
    <property type="match status" value="1"/>
</dbReference>
<dbReference type="GO" id="GO:0005634">
    <property type="term" value="C:nucleus"/>
    <property type="evidence" value="ECO:0007669"/>
    <property type="project" value="TreeGrafter"/>
</dbReference>
<dbReference type="EMBL" id="CAJMWT010004825">
    <property type="protein sequence ID" value="CAE6496709.1"/>
    <property type="molecule type" value="Genomic_DNA"/>
</dbReference>
<dbReference type="PROSITE" id="PS50305">
    <property type="entry name" value="SIRTUIN"/>
    <property type="match status" value="1"/>
</dbReference>
<dbReference type="Proteomes" id="UP000663843">
    <property type="component" value="Unassembled WGS sequence"/>
</dbReference>
<feature type="domain" description="Deacetylase sirtuin-type" evidence="5">
    <location>
        <begin position="26"/>
        <end position="331"/>
    </location>
</feature>
<protein>
    <recommendedName>
        <fullName evidence="5">Deacetylase sirtuin-type domain-containing protein</fullName>
    </recommendedName>
</protein>
<dbReference type="PANTHER" id="PTHR11085:SF8">
    <property type="entry name" value="NAD-DEPENDENT HISTONE DEACETYLASE HST3"/>
    <property type="match status" value="1"/>
</dbReference>
<sequence length="777" mass="87780">FLTPADTAKLMATTLDVASTRVLDFTETNTDRLATVIETIAKTEKIMLMSGPGVSIACGLSYLDMDEQIIVQSGDSQYGSSLQNAFDDCSLLNTEAKSVSEDKLAAFNKYMVDLRIRARSAPMSIFHLLLQRTLREKRVMRCLTTSFDGLDQQPDSAIDEKVIRMYGDNRFLRCCMPLCPGIYSAEEAYIDDQLRSKGIVFCPPCTREAQKIKSQRLAAQSAAMRLLRPAVDIHLPTELQRVGDLRSEVMKEAKSCQLLLIVGLPLKSGEVYDLMRELASEVHHSYGAVVYVDNETIRGRNTSGIIDFHLQMDIEDFSSRILVEMDNHREMGHDINADPALELDQSEIWYESLAKIKVMNNTLEPESSAQESEDTGPLCCLCGLSDPLCLTRCTKCSDYLCIPSIYGPYGKHKSCLVFGGYTGRRPDPLSTKSDKDDFICPWCWKHSEHGLYPHYVRPAPQMNVHMRDGTAPRMAMIIYYLDQFWPHAKHLCSLVKNRWQMYGWPSHVEPAKLEGLTRGQKLFPQCEWEVGTFDIFVIYLTHGLQNPPGYQLYHNKALAPVEFLKETLVPLHDIIGRSQHTHAIMMCCGHPLYSARHVKETQEWINNDGVVDVLLSFFNRKLAPAFMAGMIARMTTSLAGRETRWIRPIIVNTWLTDGVACGHSDVLYQARLTPPHNWIFSPFDSRPLGKELPHLLSTCKCRSISMQTNPENISPRRTRKVWIVSHNGKTGTALSALAVDARCSLCNEKWELPTDNMKGFLYQYGGLYAAVVPYFTV</sequence>
<name>A0A8H3CUL0_9AGAM</name>
<dbReference type="Gene3D" id="3.40.50.1220">
    <property type="entry name" value="TPP-binding domain"/>
    <property type="match status" value="1"/>
</dbReference>
<dbReference type="GO" id="GO:0070403">
    <property type="term" value="F:NAD+ binding"/>
    <property type="evidence" value="ECO:0007669"/>
    <property type="project" value="TreeGrafter"/>
</dbReference>
<organism evidence="6 7">
    <name type="scientific">Rhizoctonia solani</name>
    <dbReference type="NCBI Taxonomy" id="456999"/>
    <lineage>
        <taxon>Eukaryota</taxon>
        <taxon>Fungi</taxon>
        <taxon>Dikarya</taxon>
        <taxon>Basidiomycota</taxon>
        <taxon>Agaricomycotina</taxon>
        <taxon>Agaricomycetes</taxon>
        <taxon>Cantharellales</taxon>
        <taxon>Ceratobasidiaceae</taxon>
        <taxon>Rhizoctonia</taxon>
    </lineage>
</organism>
<evidence type="ECO:0000256" key="2">
    <source>
        <dbReference type="ARBA" id="ARBA00023027"/>
    </source>
</evidence>
<keyword evidence="3" id="KW-0496">Mitochondrion</keyword>
<reference evidence="6" key="1">
    <citation type="submission" date="2021-01" db="EMBL/GenBank/DDBJ databases">
        <authorList>
            <person name="Kaushik A."/>
        </authorList>
    </citation>
    <scope>NUCLEOTIDE SEQUENCE</scope>
    <source>
        <strain evidence="6">AG2-2IIIB</strain>
    </source>
</reference>
<comment type="caution">
    <text evidence="4">Lacks conserved residue(s) required for the propagation of feature annotation.</text>
</comment>
<accession>A0A8H3CUL0</accession>
<feature type="binding site" evidence="4">
    <location>
        <position position="174"/>
    </location>
    <ligand>
        <name>Zn(2+)</name>
        <dbReference type="ChEBI" id="CHEBI:29105"/>
    </ligand>
</feature>
<dbReference type="InterPro" id="IPR050134">
    <property type="entry name" value="NAD-dep_sirtuin_deacylases"/>
</dbReference>
<dbReference type="InterPro" id="IPR029035">
    <property type="entry name" value="DHS-like_NAD/FAD-binding_dom"/>
</dbReference>
<feature type="binding site" evidence="4">
    <location>
        <position position="205"/>
    </location>
    <ligand>
        <name>Zn(2+)</name>
        <dbReference type="ChEBI" id="CHEBI:29105"/>
    </ligand>
</feature>
<keyword evidence="4" id="KW-0862">Zinc</keyword>
<evidence type="ECO:0000256" key="4">
    <source>
        <dbReference type="PROSITE-ProRule" id="PRU00236"/>
    </source>
</evidence>
<dbReference type="SUPFAM" id="SSF52467">
    <property type="entry name" value="DHS-like NAD/FAD-binding domain"/>
    <property type="match status" value="1"/>
</dbReference>
<proteinExistence type="predicted"/>
<gene>
    <name evidence="6" type="ORF">RDB_LOCUS135229</name>
</gene>
<evidence type="ECO:0000256" key="3">
    <source>
        <dbReference type="ARBA" id="ARBA00023128"/>
    </source>
</evidence>
<keyword evidence="4" id="KW-0479">Metal-binding</keyword>
<feature type="non-terminal residue" evidence="6">
    <location>
        <position position="1"/>
    </location>
</feature>
<dbReference type="GO" id="GO:0046872">
    <property type="term" value="F:metal ion binding"/>
    <property type="evidence" value="ECO:0007669"/>
    <property type="project" value="UniProtKB-KW"/>
</dbReference>
<feature type="binding site" evidence="4">
    <location>
        <position position="179"/>
    </location>
    <ligand>
        <name>Zn(2+)</name>
        <dbReference type="ChEBI" id="CHEBI:29105"/>
    </ligand>
</feature>
<dbReference type="AlphaFoldDB" id="A0A8H3CUL0"/>